<dbReference type="GO" id="GO:0006506">
    <property type="term" value="P:GPI anchor biosynthetic process"/>
    <property type="evidence" value="ECO:0007669"/>
    <property type="project" value="UniProtKB-KW"/>
</dbReference>
<dbReference type="WBParaSite" id="SVE_1946500.1">
    <property type="protein sequence ID" value="SVE_1946500.1"/>
    <property type="gene ID" value="SVE_1946500"/>
</dbReference>
<dbReference type="GO" id="GO:0005789">
    <property type="term" value="C:endoplasmic reticulum membrane"/>
    <property type="evidence" value="ECO:0007669"/>
    <property type="project" value="TreeGrafter"/>
</dbReference>
<evidence type="ECO:0000256" key="4">
    <source>
        <dbReference type="ARBA" id="ARBA00022692"/>
    </source>
</evidence>
<evidence type="ECO:0000313" key="10">
    <source>
        <dbReference type="Proteomes" id="UP000035680"/>
    </source>
</evidence>
<dbReference type="InterPro" id="IPR019402">
    <property type="entry name" value="CWH43_N"/>
</dbReference>
<dbReference type="STRING" id="75913.A0A0K0G406"/>
<dbReference type="AlphaFoldDB" id="A0A0K0G406"/>
<evidence type="ECO:0000256" key="7">
    <source>
        <dbReference type="ARBA" id="ARBA00023136"/>
    </source>
</evidence>
<feature type="transmembrane region" description="Helical" evidence="8">
    <location>
        <begin position="19"/>
        <end position="40"/>
    </location>
</feature>
<evidence type="ECO:0000256" key="3">
    <source>
        <dbReference type="ARBA" id="ARBA00022502"/>
    </source>
</evidence>
<keyword evidence="4 8" id="KW-0812">Transmembrane</keyword>
<dbReference type="Proteomes" id="UP000035680">
    <property type="component" value="Unassembled WGS sequence"/>
</dbReference>
<keyword evidence="6" id="KW-0333">Golgi apparatus</keyword>
<feature type="transmembrane region" description="Helical" evidence="8">
    <location>
        <begin position="182"/>
        <end position="200"/>
    </location>
</feature>
<evidence type="ECO:0000256" key="6">
    <source>
        <dbReference type="ARBA" id="ARBA00023034"/>
    </source>
</evidence>
<name>A0A0K0G406_STRVS</name>
<reference evidence="10" key="1">
    <citation type="submission" date="2014-07" db="EMBL/GenBank/DDBJ databases">
        <authorList>
            <person name="Martin A.A"/>
            <person name="De Silva N."/>
        </authorList>
    </citation>
    <scope>NUCLEOTIDE SEQUENCE</scope>
</reference>
<feature type="transmembrane region" description="Helical" evidence="8">
    <location>
        <begin position="109"/>
        <end position="131"/>
    </location>
</feature>
<feature type="transmembrane region" description="Helical" evidence="8">
    <location>
        <begin position="220"/>
        <end position="237"/>
    </location>
</feature>
<evidence type="ECO:0000256" key="8">
    <source>
        <dbReference type="SAM" id="Phobius"/>
    </source>
</evidence>
<reference evidence="11" key="2">
    <citation type="submission" date="2015-08" db="UniProtKB">
        <authorList>
            <consortium name="WormBaseParasite"/>
        </authorList>
    </citation>
    <scope>IDENTIFICATION</scope>
</reference>
<feature type="transmembrane region" description="Helical" evidence="8">
    <location>
        <begin position="143"/>
        <end position="162"/>
    </location>
</feature>
<dbReference type="GO" id="GO:0000139">
    <property type="term" value="C:Golgi membrane"/>
    <property type="evidence" value="ECO:0007669"/>
    <property type="project" value="UniProtKB-SubCell"/>
</dbReference>
<evidence type="ECO:0000259" key="9">
    <source>
        <dbReference type="Pfam" id="PF10277"/>
    </source>
</evidence>
<comment type="similarity">
    <text evidence="2">Belongs to the PGAP2 family.</text>
</comment>
<organism evidence="10 11">
    <name type="scientific">Strongyloides venezuelensis</name>
    <name type="common">Threadworm</name>
    <dbReference type="NCBI Taxonomy" id="75913"/>
    <lineage>
        <taxon>Eukaryota</taxon>
        <taxon>Metazoa</taxon>
        <taxon>Ecdysozoa</taxon>
        <taxon>Nematoda</taxon>
        <taxon>Chromadorea</taxon>
        <taxon>Rhabditida</taxon>
        <taxon>Tylenchina</taxon>
        <taxon>Panagrolaimomorpha</taxon>
        <taxon>Strongyloidoidea</taxon>
        <taxon>Strongyloididae</taxon>
        <taxon>Strongyloides</taxon>
    </lineage>
</organism>
<evidence type="ECO:0000256" key="2">
    <source>
        <dbReference type="ARBA" id="ARBA00007414"/>
    </source>
</evidence>
<dbReference type="PANTHER" id="PTHR12892:SF11">
    <property type="entry name" value="POST-GPI ATTACHMENT TO PROTEINS FACTOR 2"/>
    <property type="match status" value="1"/>
</dbReference>
<accession>A0A0K0G406</accession>
<evidence type="ECO:0000256" key="1">
    <source>
        <dbReference type="ARBA" id="ARBA00004653"/>
    </source>
</evidence>
<keyword evidence="7 8" id="KW-0472">Membrane</keyword>
<dbReference type="Pfam" id="PF10277">
    <property type="entry name" value="Frag1"/>
    <property type="match status" value="1"/>
</dbReference>
<dbReference type="PANTHER" id="PTHR12892">
    <property type="entry name" value="FGF RECEPTOR ACTIVATING PROTEIN 1"/>
    <property type="match status" value="1"/>
</dbReference>
<sequence>MALGDESLVTVRFSTLAKVVAFCPAFALILCIITSMILHWDLVTSTHCGVYNFFPSVSAAIATYNPEKYIWRFLIAIHITPRYVFALANRNLLIKCPLRPSSSISFFSALCNFSCALNVLEINFLLLLTTISSTDDHFLHKCSFVGFVTTAMIHMYLSTWLYNHSNRRRVTNFGEKIYQKRVLSVISCTLSLSLAMYFYWRHNTYCEPGIYTLFALSEYVYIASNIAFHFTTYYDFLDKRFILSSSPSSFGNYERLLPTVVYKDT</sequence>
<evidence type="ECO:0000313" key="11">
    <source>
        <dbReference type="WBParaSite" id="SVE_1946500.1"/>
    </source>
</evidence>
<evidence type="ECO:0000256" key="5">
    <source>
        <dbReference type="ARBA" id="ARBA00022989"/>
    </source>
</evidence>
<keyword evidence="3" id="KW-0337">GPI-anchor biosynthesis</keyword>
<feature type="domain" description="CWH43-like N-terminal" evidence="9">
    <location>
        <begin position="13"/>
        <end position="238"/>
    </location>
</feature>
<proteinExistence type="inferred from homology"/>
<keyword evidence="5 8" id="KW-1133">Transmembrane helix</keyword>
<comment type="subcellular location">
    <subcellularLocation>
        <location evidence="1">Golgi apparatus membrane</location>
        <topology evidence="1">Multi-pass membrane protein</topology>
    </subcellularLocation>
</comment>
<keyword evidence="10" id="KW-1185">Reference proteome</keyword>
<dbReference type="InterPro" id="IPR039545">
    <property type="entry name" value="PGAP2"/>
</dbReference>
<feature type="transmembrane region" description="Helical" evidence="8">
    <location>
        <begin position="69"/>
        <end position="88"/>
    </location>
</feature>
<protein>
    <submittedName>
        <fullName evidence="11">Post-GPI attachment to proteins factor 2 (inferred by orthology to a C. elegans protein)</fullName>
    </submittedName>
</protein>